<name>A0A7Y4GTD1_9BRAD</name>
<evidence type="ECO:0000313" key="2">
    <source>
        <dbReference type="Proteomes" id="UP000544122"/>
    </source>
</evidence>
<sequence length="175" mass="18703">MMERIGNKARLKLSKAKTSALAIAASRSRKEAEALKTLAREAALGVAQMKQQADATRIQSEAIGLSVGAATAYIAAQTRIADALRAKQPLTEKDIAQIKVEAAALGEATQAAERARINDQIRTDRRTVLLSTDDVAIAQQLRGIYPDVSQALASSEAAAMRFNMSSATSRRPARI</sequence>
<gene>
    <name evidence="1" type="ORF">HCN58_17480</name>
</gene>
<accession>A0A7Y4GTD1</accession>
<reference evidence="1 2" key="1">
    <citation type="submission" date="2020-03" db="EMBL/GenBank/DDBJ databases">
        <title>Bradyrhizobium diversity isolated from nodules of Indigofera sp.</title>
        <authorList>
            <person name="Klepa M."/>
            <person name="Helene L."/>
            <person name="Hungria M."/>
        </authorList>
    </citation>
    <scope>NUCLEOTIDE SEQUENCE [LARGE SCALE GENOMIC DNA]</scope>
    <source>
        <strain evidence="1 2">WSM 1791</strain>
    </source>
</reference>
<comment type="caution">
    <text evidence="1">The sequence shown here is derived from an EMBL/GenBank/DDBJ whole genome shotgun (WGS) entry which is preliminary data.</text>
</comment>
<organism evidence="1 2">
    <name type="scientific">Bradyrhizobium australiense</name>
    <dbReference type="NCBI Taxonomy" id="2721161"/>
    <lineage>
        <taxon>Bacteria</taxon>
        <taxon>Pseudomonadati</taxon>
        <taxon>Pseudomonadota</taxon>
        <taxon>Alphaproteobacteria</taxon>
        <taxon>Hyphomicrobiales</taxon>
        <taxon>Nitrobacteraceae</taxon>
        <taxon>Bradyrhizobium</taxon>
    </lineage>
</organism>
<evidence type="ECO:0000313" key="1">
    <source>
        <dbReference type="EMBL" id="NOJ41374.1"/>
    </source>
</evidence>
<dbReference type="Proteomes" id="UP000544122">
    <property type="component" value="Unassembled WGS sequence"/>
</dbReference>
<keyword evidence="2" id="KW-1185">Reference proteome</keyword>
<protein>
    <submittedName>
        <fullName evidence="1">Uncharacterized protein</fullName>
    </submittedName>
</protein>
<dbReference type="EMBL" id="JAAVLX010000005">
    <property type="protein sequence ID" value="NOJ41374.1"/>
    <property type="molecule type" value="Genomic_DNA"/>
</dbReference>
<proteinExistence type="predicted"/>
<dbReference type="RefSeq" id="WP_171580632.1">
    <property type="nucleotide sequence ID" value="NZ_JAAVLX010000005.1"/>
</dbReference>
<dbReference type="AlphaFoldDB" id="A0A7Y4GTD1"/>